<dbReference type="EMBL" id="QFQP01000002">
    <property type="protein sequence ID" value="PZR17293.1"/>
    <property type="molecule type" value="Genomic_DNA"/>
</dbReference>
<evidence type="ECO:0000313" key="1">
    <source>
        <dbReference type="EMBL" id="PZR17293.1"/>
    </source>
</evidence>
<dbReference type="PROSITE" id="PS51257">
    <property type="entry name" value="PROKAR_LIPOPROTEIN"/>
    <property type="match status" value="1"/>
</dbReference>
<sequence>MTLRASMLITVLALGCTQGPPRAEDPYWGKQPCGHCAMLVSETAPAAQVVLTDGARRYFDDVGCLVGWEAREARAVRARWVRTPADDGWVDAETALYSSGHRTPMGYGFLPDTAGLSWSELREAITARGGGHP</sequence>
<evidence type="ECO:0000313" key="2">
    <source>
        <dbReference type="Proteomes" id="UP000249061"/>
    </source>
</evidence>
<evidence type="ECO:0008006" key="3">
    <source>
        <dbReference type="Google" id="ProtNLM"/>
    </source>
</evidence>
<accession>A0A2W5TVK5</accession>
<gene>
    <name evidence="1" type="ORF">DI536_02920</name>
</gene>
<proteinExistence type="predicted"/>
<dbReference type="AlphaFoldDB" id="A0A2W5TVK5"/>
<name>A0A2W5TVK5_9BACT</name>
<dbReference type="Proteomes" id="UP000249061">
    <property type="component" value="Unassembled WGS sequence"/>
</dbReference>
<reference evidence="1 2" key="1">
    <citation type="submission" date="2017-08" db="EMBL/GenBank/DDBJ databases">
        <title>Infants hospitalized years apart are colonized by the same room-sourced microbial strains.</title>
        <authorList>
            <person name="Brooks B."/>
            <person name="Olm M.R."/>
            <person name="Firek B.A."/>
            <person name="Baker R."/>
            <person name="Thomas B.C."/>
            <person name="Morowitz M.J."/>
            <person name="Banfield J.F."/>
        </authorList>
    </citation>
    <scope>NUCLEOTIDE SEQUENCE [LARGE SCALE GENOMIC DNA]</scope>
    <source>
        <strain evidence="1">S2_003_000_R2_14</strain>
    </source>
</reference>
<comment type="caution">
    <text evidence="1">The sequence shown here is derived from an EMBL/GenBank/DDBJ whole genome shotgun (WGS) entry which is preliminary data.</text>
</comment>
<dbReference type="SUPFAM" id="SSF160387">
    <property type="entry name" value="NosL/MerB-like"/>
    <property type="match status" value="1"/>
</dbReference>
<organism evidence="1 2">
    <name type="scientific">Archangium gephyra</name>
    <dbReference type="NCBI Taxonomy" id="48"/>
    <lineage>
        <taxon>Bacteria</taxon>
        <taxon>Pseudomonadati</taxon>
        <taxon>Myxococcota</taxon>
        <taxon>Myxococcia</taxon>
        <taxon>Myxococcales</taxon>
        <taxon>Cystobacterineae</taxon>
        <taxon>Archangiaceae</taxon>
        <taxon>Archangium</taxon>
    </lineage>
</organism>
<protein>
    <recommendedName>
        <fullName evidence="3">Copper chaperone NosL</fullName>
    </recommendedName>
</protein>